<comment type="caution">
    <text evidence="8">The sequence shown here is derived from an EMBL/GenBank/DDBJ whole genome shotgun (WGS) entry which is preliminary data.</text>
</comment>
<gene>
    <name evidence="8" type="ORF">MPNT_10364</name>
</gene>
<dbReference type="EMBL" id="CAJNOB010000001">
    <property type="protein sequence ID" value="CAF0689781.1"/>
    <property type="molecule type" value="Genomic_DNA"/>
</dbReference>
<dbReference type="FunFam" id="2.40.30.170:FF:000010">
    <property type="entry name" value="Efflux RND transporter periplasmic adaptor subunit"/>
    <property type="match status" value="1"/>
</dbReference>
<feature type="domain" description="CusB-like barrel-sandwich hybrid" evidence="6">
    <location>
        <begin position="142"/>
        <end position="277"/>
    </location>
</feature>
<dbReference type="PANTHER" id="PTHR30097">
    <property type="entry name" value="CATION EFFLUX SYSTEM PROTEIN CUSB"/>
    <property type="match status" value="1"/>
</dbReference>
<evidence type="ECO:0000259" key="5">
    <source>
        <dbReference type="Pfam" id="PF19335"/>
    </source>
</evidence>
<evidence type="ECO:0000256" key="3">
    <source>
        <dbReference type="SAM" id="MobiDB-lite"/>
    </source>
</evidence>
<dbReference type="Gene3D" id="2.40.420.20">
    <property type="match status" value="1"/>
</dbReference>
<feature type="signal peptide" evidence="4">
    <location>
        <begin position="1"/>
        <end position="29"/>
    </location>
</feature>
<feature type="region of interest" description="Disordered" evidence="3">
    <location>
        <begin position="439"/>
        <end position="472"/>
    </location>
</feature>
<dbReference type="Gene3D" id="2.40.30.170">
    <property type="match status" value="1"/>
</dbReference>
<dbReference type="SUPFAM" id="SSF111369">
    <property type="entry name" value="HlyD-like secretion proteins"/>
    <property type="match status" value="1"/>
</dbReference>
<dbReference type="Proteomes" id="UP000663859">
    <property type="component" value="Unassembled WGS sequence"/>
</dbReference>
<reference evidence="8" key="1">
    <citation type="submission" date="2021-02" db="EMBL/GenBank/DDBJ databases">
        <authorList>
            <person name="Cremers G."/>
            <person name="Picone N."/>
        </authorList>
    </citation>
    <scope>NUCLEOTIDE SEQUENCE</scope>
    <source>
        <strain evidence="8">PQ17</strain>
    </source>
</reference>
<dbReference type="InterPro" id="IPR045800">
    <property type="entry name" value="HMBD"/>
</dbReference>
<dbReference type="GO" id="GO:0022857">
    <property type="term" value="F:transmembrane transporter activity"/>
    <property type="evidence" value="ECO:0007669"/>
    <property type="project" value="InterPro"/>
</dbReference>
<evidence type="ECO:0000259" key="6">
    <source>
        <dbReference type="Pfam" id="PF25919"/>
    </source>
</evidence>
<feature type="compositionally biased region" description="Basic and acidic residues" evidence="3">
    <location>
        <begin position="440"/>
        <end position="459"/>
    </location>
</feature>
<comment type="similarity">
    <text evidence="1">Belongs to the membrane fusion protein (MFP) (TC 8.A.1) family.</text>
</comment>
<keyword evidence="2" id="KW-0813">Transport</keyword>
<proteinExistence type="inferred from homology"/>
<organism evidence="8 9">
    <name type="scientific">Candidatus Methylacidithermus pantelleriae</name>
    <dbReference type="NCBI Taxonomy" id="2744239"/>
    <lineage>
        <taxon>Bacteria</taxon>
        <taxon>Pseudomonadati</taxon>
        <taxon>Verrucomicrobiota</taxon>
        <taxon>Methylacidiphilae</taxon>
        <taxon>Methylacidiphilales</taxon>
        <taxon>Methylacidiphilaceae</taxon>
        <taxon>Candidatus Methylacidithermus</taxon>
    </lineage>
</organism>
<dbReference type="GO" id="GO:0060003">
    <property type="term" value="P:copper ion export"/>
    <property type="evidence" value="ECO:0007669"/>
    <property type="project" value="TreeGrafter"/>
</dbReference>
<name>A0A8J2FV40_9BACT</name>
<dbReference type="InterPro" id="IPR006143">
    <property type="entry name" value="RND_pump_MFP"/>
</dbReference>
<dbReference type="AlphaFoldDB" id="A0A8J2FV40"/>
<dbReference type="Pfam" id="PF19335">
    <property type="entry name" value="HMBD"/>
    <property type="match status" value="1"/>
</dbReference>
<feature type="domain" description="Heavy metal binding" evidence="5">
    <location>
        <begin position="41"/>
        <end position="68"/>
    </location>
</feature>
<evidence type="ECO:0000313" key="9">
    <source>
        <dbReference type="Proteomes" id="UP000663859"/>
    </source>
</evidence>
<keyword evidence="9" id="KW-1185">Reference proteome</keyword>
<evidence type="ECO:0000256" key="2">
    <source>
        <dbReference type="ARBA" id="ARBA00022448"/>
    </source>
</evidence>
<evidence type="ECO:0000259" key="7">
    <source>
        <dbReference type="Pfam" id="PF25954"/>
    </source>
</evidence>
<evidence type="ECO:0000313" key="8">
    <source>
        <dbReference type="EMBL" id="CAF0689781.1"/>
    </source>
</evidence>
<dbReference type="GO" id="GO:0016020">
    <property type="term" value="C:membrane"/>
    <property type="evidence" value="ECO:0007669"/>
    <property type="project" value="InterPro"/>
</dbReference>
<feature type="domain" description="CusB-like beta-barrel" evidence="7">
    <location>
        <begin position="281"/>
        <end position="354"/>
    </location>
</feature>
<dbReference type="InterPro" id="IPR058790">
    <property type="entry name" value="BSH_CusB"/>
</dbReference>
<dbReference type="Pfam" id="PF25954">
    <property type="entry name" value="Beta-barrel_RND_2"/>
    <property type="match status" value="1"/>
</dbReference>
<sequence>MRRPKKGLRLWDGRFLCLTLLVIAPIARASSESTSDAQPSYYTCTMHPSVRSPKPGKCPICGMDLVPVFTSMAPSASRPSSKESSSVPKEVAGTVWISPERLQVIGVRFAPVVRRHLHRVLSAPGLVTVAEPLLYDINVKAAPGYVLKLYANYVGQFVKKGEILATILAEGWVDAQVRYVRAYRAWRRSVLFPMNNPVLLEQAFERVRNQIRVWDLSEEDLRELEKKAWAISEIDLQTGHGFRPTFDLKAPVTGHIHEKRVVEGQRFEAGQTLLRIADLSRVWVEAQFPEDQGRWLRPGESFTLTFPALPGESRKARLDFIYPHLPEETRDFRVRFVLSNPGHRLRPGMYAEAHGQFDYGTALAVPASAVVPTGDKFFVFVDRGGGHLEPKAIEVEGPFEDFYLVRKGQLEPGEQVVVSANYLVDAEAQVQGVLRSWELSGEKEKKGEPESRPPEDRSGQMRGMPGMPMHRH</sequence>
<dbReference type="NCBIfam" id="TIGR01730">
    <property type="entry name" value="RND_mfp"/>
    <property type="match status" value="1"/>
</dbReference>
<keyword evidence="4" id="KW-0732">Signal</keyword>
<evidence type="ECO:0000256" key="4">
    <source>
        <dbReference type="SAM" id="SignalP"/>
    </source>
</evidence>
<accession>A0A8J2FV40</accession>
<dbReference type="GO" id="GO:0030288">
    <property type="term" value="C:outer membrane-bounded periplasmic space"/>
    <property type="evidence" value="ECO:0007669"/>
    <property type="project" value="TreeGrafter"/>
</dbReference>
<protein>
    <submittedName>
        <fullName evidence="8">Putative Co/Zn/Cd efflux system membrane fusion protein</fullName>
    </submittedName>
</protein>
<dbReference type="PANTHER" id="PTHR30097:SF4">
    <property type="entry name" value="SLR6042 PROTEIN"/>
    <property type="match status" value="1"/>
</dbReference>
<feature type="chain" id="PRO_5035228663" evidence="4">
    <location>
        <begin position="30"/>
        <end position="472"/>
    </location>
</feature>
<evidence type="ECO:0000256" key="1">
    <source>
        <dbReference type="ARBA" id="ARBA00009477"/>
    </source>
</evidence>
<dbReference type="InterPro" id="IPR058792">
    <property type="entry name" value="Beta-barrel_RND_2"/>
</dbReference>
<dbReference type="GO" id="GO:0046914">
    <property type="term" value="F:transition metal ion binding"/>
    <property type="evidence" value="ECO:0007669"/>
    <property type="project" value="TreeGrafter"/>
</dbReference>
<dbReference type="Pfam" id="PF25919">
    <property type="entry name" value="BSH_CusB"/>
    <property type="match status" value="1"/>
</dbReference>
<dbReference type="GO" id="GO:0015679">
    <property type="term" value="P:plasma membrane copper ion transport"/>
    <property type="evidence" value="ECO:0007669"/>
    <property type="project" value="TreeGrafter"/>
</dbReference>
<dbReference type="InterPro" id="IPR051909">
    <property type="entry name" value="MFP_Cation_Efflux"/>
</dbReference>
<dbReference type="RefSeq" id="WP_174581789.1">
    <property type="nucleotide sequence ID" value="NZ_CAJNOB010000001.1"/>
</dbReference>